<evidence type="ECO:0000256" key="10">
    <source>
        <dbReference type="ARBA" id="ARBA00023136"/>
    </source>
</evidence>
<evidence type="ECO:0000256" key="6">
    <source>
        <dbReference type="ARBA" id="ARBA00022741"/>
    </source>
</evidence>
<keyword evidence="7" id="KW-1005">Bacterial flagellum biogenesis</keyword>
<dbReference type="GO" id="GO:0005886">
    <property type="term" value="C:plasma membrane"/>
    <property type="evidence" value="ECO:0007669"/>
    <property type="project" value="UniProtKB-SubCell"/>
</dbReference>
<dbReference type="GO" id="GO:0003924">
    <property type="term" value="F:GTPase activity"/>
    <property type="evidence" value="ECO:0007669"/>
    <property type="project" value="UniProtKB-UniRule"/>
</dbReference>
<protein>
    <recommendedName>
        <fullName evidence="3 13">Flagellar biosynthesis protein FlhF</fullName>
    </recommendedName>
</protein>
<dbReference type="InterPro" id="IPR003593">
    <property type="entry name" value="AAA+_ATPase"/>
</dbReference>
<dbReference type="Gene3D" id="3.40.50.300">
    <property type="entry name" value="P-loop containing nucleotide triphosphate hydrolases"/>
    <property type="match status" value="1"/>
</dbReference>
<dbReference type="GO" id="GO:0005525">
    <property type="term" value="F:GTP binding"/>
    <property type="evidence" value="ECO:0007669"/>
    <property type="project" value="UniProtKB-UniRule"/>
</dbReference>
<dbReference type="SMART" id="SM00962">
    <property type="entry name" value="SRP54"/>
    <property type="match status" value="1"/>
</dbReference>
<feature type="domain" description="SRP54-type proteins GTP-binding" evidence="15">
    <location>
        <begin position="212"/>
        <end position="401"/>
    </location>
</feature>
<keyword evidence="16" id="KW-0966">Cell projection</keyword>
<dbReference type="PANTHER" id="PTHR43134:SF3">
    <property type="entry name" value="FLAGELLAR BIOSYNTHESIS PROTEIN FLHF"/>
    <property type="match status" value="1"/>
</dbReference>
<keyword evidence="6" id="KW-0547">Nucleotide-binding</keyword>
<dbReference type="NCBIfam" id="TIGR03499">
    <property type="entry name" value="FlhF"/>
    <property type="match status" value="1"/>
</dbReference>
<dbReference type="GO" id="GO:0015031">
    <property type="term" value="P:protein transport"/>
    <property type="evidence" value="ECO:0007669"/>
    <property type="project" value="UniProtKB-KW"/>
</dbReference>
<evidence type="ECO:0000256" key="5">
    <source>
        <dbReference type="ARBA" id="ARBA00022475"/>
    </source>
</evidence>
<organism evidence="16 17">
    <name type="scientific">Vulgatibacter incomptus</name>
    <dbReference type="NCBI Taxonomy" id="1391653"/>
    <lineage>
        <taxon>Bacteria</taxon>
        <taxon>Pseudomonadati</taxon>
        <taxon>Myxococcota</taxon>
        <taxon>Myxococcia</taxon>
        <taxon>Myxococcales</taxon>
        <taxon>Cystobacterineae</taxon>
        <taxon>Vulgatibacteraceae</taxon>
        <taxon>Vulgatibacter</taxon>
    </lineage>
</organism>
<dbReference type="PANTHER" id="PTHR43134">
    <property type="entry name" value="SIGNAL RECOGNITION PARTICLE RECEPTOR SUBUNIT ALPHA"/>
    <property type="match status" value="1"/>
</dbReference>
<evidence type="ECO:0000256" key="9">
    <source>
        <dbReference type="ARBA" id="ARBA00023134"/>
    </source>
</evidence>
<dbReference type="Pfam" id="PF00448">
    <property type="entry name" value="SRP54"/>
    <property type="match status" value="1"/>
</dbReference>
<comment type="subcellular location">
    <subcellularLocation>
        <location evidence="1">Cell membrane</location>
        <topology evidence="1">Peripheral membrane protein</topology>
        <orientation evidence="1">Cytoplasmic side</orientation>
    </subcellularLocation>
</comment>
<evidence type="ECO:0000256" key="8">
    <source>
        <dbReference type="ARBA" id="ARBA00022927"/>
    </source>
</evidence>
<evidence type="ECO:0000256" key="2">
    <source>
        <dbReference type="ARBA" id="ARBA00008531"/>
    </source>
</evidence>
<dbReference type="CDD" id="cd17873">
    <property type="entry name" value="FlhF"/>
    <property type="match status" value="1"/>
</dbReference>
<evidence type="ECO:0000313" key="16">
    <source>
        <dbReference type="EMBL" id="AKU93008.1"/>
    </source>
</evidence>
<evidence type="ECO:0000256" key="12">
    <source>
        <dbReference type="ARBA" id="ARBA00025337"/>
    </source>
</evidence>
<dbReference type="EMBL" id="CP012332">
    <property type="protein sequence ID" value="AKU93008.1"/>
    <property type="molecule type" value="Genomic_DNA"/>
</dbReference>
<evidence type="ECO:0000259" key="14">
    <source>
        <dbReference type="SMART" id="SM00382"/>
    </source>
</evidence>
<reference evidence="16 17" key="1">
    <citation type="submission" date="2015-08" db="EMBL/GenBank/DDBJ databases">
        <authorList>
            <person name="Babu N.S."/>
            <person name="Beckwith C.J."/>
            <person name="Beseler K.G."/>
            <person name="Brison A."/>
            <person name="Carone J.V."/>
            <person name="Caskin T.P."/>
            <person name="Diamond M."/>
            <person name="Durham M.E."/>
            <person name="Foxe J.M."/>
            <person name="Go M."/>
            <person name="Henderson B.A."/>
            <person name="Jones I.B."/>
            <person name="McGettigan J.A."/>
            <person name="Micheletti S.J."/>
            <person name="Nasrallah M.E."/>
            <person name="Ortiz D."/>
            <person name="Piller C.R."/>
            <person name="Privatt S.R."/>
            <person name="Schneider S.L."/>
            <person name="Sharp S."/>
            <person name="Smith T.C."/>
            <person name="Stanton J.D."/>
            <person name="Ullery H.E."/>
            <person name="Wilson R.J."/>
            <person name="Serrano M.G."/>
            <person name="Buck G."/>
            <person name="Lee V."/>
            <person name="Wang Y."/>
            <person name="Carvalho R."/>
            <person name="Voegtly L."/>
            <person name="Shi R."/>
            <person name="Duckworth R."/>
            <person name="Johnson A."/>
            <person name="Loviza R."/>
            <person name="Walstead R."/>
            <person name="Shah Z."/>
            <person name="Kiflezghi M."/>
            <person name="Wade K."/>
            <person name="Ball S.L."/>
            <person name="Bradley K.W."/>
            <person name="Asai D.J."/>
            <person name="Bowman C.A."/>
            <person name="Russell D.A."/>
            <person name="Pope W.H."/>
            <person name="Jacobs-Sera D."/>
            <person name="Hendrix R.W."/>
            <person name="Hatfull G.F."/>
        </authorList>
    </citation>
    <scope>NUCLEOTIDE SEQUENCE [LARGE SCALE GENOMIC DNA]</scope>
    <source>
        <strain evidence="16 17">DSM 27710</strain>
    </source>
</reference>
<keyword evidence="4" id="KW-0813">Transport</keyword>
<dbReference type="GO" id="GO:0005047">
    <property type="term" value="F:signal recognition particle binding"/>
    <property type="evidence" value="ECO:0007669"/>
    <property type="project" value="TreeGrafter"/>
</dbReference>
<proteinExistence type="inferred from homology"/>
<keyword evidence="11" id="KW-1006">Bacterial flagellum protein export</keyword>
<gene>
    <name evidence="16" type="ORF">AKJ08_3395</name>
</gene>
<evidence type="ECO:0000256" key="4">
    <source>
        <dbReference type="ARBA" id="ARBA00022448"/>
    </source>
</evidence>
<evidence type="ECO:0000313" key="17">
    <source>
        <dbReference type="Proteomes" id="UP000055590"/>
    </source>
</evidence>
<evidence type="ECO:0000256" key="13">
    <source>
        <dbReference type="NCBIfam" id="TIGR03499"/>
    </source>
</evidence>
<dbReference type="RefSeq" id="WP_050727090.1">
    <property type="nucleotide sequence ID" value="NZ_CP012332.1"/>
</dbReference>
<dbReference type="InterPro" id="IPR047040">
    <property type="entry name" value="FlhF__GTPase_dom"/>
</dbReference>
<dbReference type="STRING" id="1391653.AKJ08_3395"/>
<dbReference type="InterPro" id="IPR000897">
    <property type="entry name" value="SRP54_GTPase_dom"/>
</dbReference>
<dbReference type="GO" id="GO:0006614">
    <property type="term" value="P:SRP-dependent cotranslational protein targeting to membrane"/>
    <property type="evidence" value="ECO:0007669"/>
    <property type="project" value="UniProtKB-UniRule"/>
</dbReference>
<feature type="domain" description="AAA+ ATPase" evidence="14">
    <location>
        <begin position="211"/>
        <end position="412"/>
    </location>
</feature>
<keyword evidence="16" id="KW-0282">Flagellum</keyword>
<keyword evidence="16" id="KW-0969">Cilium</keyword>
<keyword evidence="5" id="KW-1003">Cell membrane</keyword>
<dbReference type="SMART" id="SM00382">
    <property type="entry name" value="AAA"/>
    <property type="match status" value="1"/>
</dbReference>
<keyword evidence="8" id="KW-0653">Protein transport</keyword>
<comment type="function">
    <text evidence="12">Necessary for flagellar biosynthesis. May be involved in translocation of the flagellum.</text>
</comment>
<keyword evidence="9" id="KW-0342">GTP-binding</keyword>
<name>A0A0K1PHJ1_9BACT</name>
<dbReference type="GO" id="GO:0044781">
    <property type="term" value="P:bacterial-type flagellum organization"/>
    <property type="evidence" value="ECO:0007669"/>
    <property type="project" value="UniProtKB-UniRule"/>
</dbReference>
<dbReference type="FunFam" id="3.40.50.300:FF:000695">
    <property type="entry name" value="Flagellar biosynthesis regulator FlhF"/>
    <property type="match status" value="1"/>
</dbReference>
<dbReference type="SUPFAM" id="SSF52540">
    <property type="entry name" value="P-loop containing nucleoside triphosphate hydrolases"/>
    <property type="match status" value="1"/>
</dbReference>
<dbReference type="InterPro" id="IPR020006">
    <property type="entry name" value="FlhF"/>
</dbReference>
<dbReference type="InterPro" id="IPR027417">
    <property type="entry name" value="P-loop_NTPase"/>
</dbReference>
<evidence type="ECO:0000256" key="11">
    <source>
        <dbReference type="ARBA" id="ARBA00023225"/>
    </source>
</evidence>
<evidence type="ECO:0000259" key="15">
    <source>
        <dbReference type="SMART" id="SM00962"/>
    </source>
</evidence>
<dbReference type="Proteomes" id="UP000055590">
    <property type="component" value="Chromosome"/>
</dbReference>
<dbReference type="OrthoDB" id="9778554at2"/>
<evidence type="ECO:0000256" key="1">
    <source>
        <dbReference type="ARBA" id="ARBA00004413"/>
    </source>
</evidence>
<keyword evidence="17" id="KW-1185">Reference proteome</keyword>
<comment type="similarity">
    <text evidence="2">Belongs to the GTP-binding SRP family.</text>
</comment>
<evidence type="ECO:0000256" key="3">
    <source>
        <dbReference type="ARBA" id="ARBA00014919"/>
    </source>
</evidence>
<accession>A0A0K1PHJ1</accession>
<dbReference type="AlphaFoldDB" id="A0A0K1PHJ1"/>
<dbReference type="Gene3D" id="1.20.120.1380">
    <property type="entry name" value="Flagellar FlhF biosynthesis protein, N domain"/>
    <property type="match status" value="1"/>
</dbReference>
<dbReference type="PATRIC" id="fig|1391653.3.peg.3545"/>
<dbReference type="KEGG" id="vin:AKJ08_3395"/>
<evidence type="ECO:0000256" key="7">
    <source>
        <dbReference type="ARBA" id="ARBA00022795"/>
    </source>
</evidence>
<keyword evidence="10" id="KW-0472">Membrane</keyword>
<sequence length="419" mass="44595">MRETIRSFRGADAKEAFAAVRAALGGEAVVLSAREIPGGLLRKNGVEVLAMAHAPRSPARPLAELPPAPPTGHAAYAALSAPASSNVQALRPVPSQPPEPLHQRAPERPFDEALAGEILALRRSVEETRREMRSMAQRTRTEPGTRLRPATAAVFGKLIAGGVEDALADELVRKAARKDGATESGSALFDEARRLVRERLATGQAPWHPGPKRAIALVGPTGVGKTTTIAKIAARALLDSRMRVSLITVDTYRVGASEQLARYGEIMGVPSYVARSRDELAKALARSQDAELVLIDTAGRSTHEAVAQQAELLRSVPGVQLHLVCSAATGWRELAALADRYRGLRPDGLIFSKLDEAVAPGGVLSAAVRLSSRITCIADGQKVPDDLHEATAEELTERALASCRDLPLGRGAERERVNG</sequence>